<dbReference type="InterPro" id="IPR050807">
    <property type="entry name" value="TransReg_Diox_bact_type"/>
</dbReference>
<dbReference type="AlphaFoldDB" id="A0A2C9CVA3"/>
<dbReference type="SUPFAM" id="SSF47413">
    <property type="entry name" value="lambda repressor-like DNA-binding domains"/>
    <property type="match status" value="1"/>
</dbReference>
<keyword evidence="2" id="KW-0238">DNA-binding</keyword>
<dbReference type="GO" id="GO:0003700">
    <property type="term" value="F:DNA-binding transcription factor activity"/>
    <property type="evidence" value="ECO:0007669"/>
    <property type="project" value="TreeGrafter"/>
</dbReference>
<dbReference type="RefSeq" id="WP_097931671.1">
    <property type="nucleotide sequence ID" value="NZ_OCTN01000009.1"/>
</dbReference>
<dbReference type="PANTHER" id="PTHR46797">
    <property type="entry name" value="HTH-TYPE TRANSCRIPTIONAL REGULATOR"/>
    <property type="match status" value="1"/>
</dbReference>
<keyword evidence="6" id="KW-1185">Reference proteome</keyword>
<organism evidence="5 6">
    <name type="scientific">Pontivivens marinum</name>
    <dbReference type="NCBI Taxonomy" id="1690039"/>
    <lineage>
        <taxon>Bacteria</taxon>
        <taxon>Pseudomonadati</taxon>
        <taxon>Pseudomonadota</taxon>
        <taxon>Alphaproteobacteria</taxon>
        <taxon>Rhodobacterales</taxon>
        <taxon>Paracoccaceae</taxon>
        <taxon>Pontivivens</taxon>
    </lineage>
</organism>
<evidence type="ECO:0000256" key="3">
    <source>
        <dbReference type="ARBA" id="ARBA00023163"/>
    </source>
</evidence>
<dbReference type="Pfam" id="PF01381">
    <property type="entry name" value="HTH_3"/>
    <property type="match status" value="1"/>
</dbReference>
<dbReference type="EMBL" id="OCTN01000009">
    <property type="protein sequence ID" value="SOH95296.1"/>
    <property type="molecule type" value="Genomic_DNA"/>
</dbReference>
<keyword evidence="3" id="KW-0804">Transcription</keyword>
<dbReference type="GO" id="GO:0003677">
    <property type="term" value="F:DNA binding"/>
    <property type="evidence" value="ECO:0007669"/>
    <property type="project" value="UniProtKB-KW"/>
</dbReference>
<dbReference type="GO" id="GO:0005829">
    <property type="term" value="C:cytosol"/>
    <property type="evidence" value="ECO:0007669"/>
    <property type="project" value="TreeGrafter"/>
</dbReference>
<protein>
    <recommendedName>
        <fullName evidence="4">HTH cro/C1-type domain-containing protein</fullName>
    </recommendedName>
</protein>
<dbReference type="SMART" id="SM00530">
    <property type="entry name" value="HTH_XRE"/>
    <property type="match status" value="1"/>
</dbReference>
<accession>A0A2C9CVA3</accession>
<dbReference type="Gene3D" id="1.10.260.40">
    <property type="entry name" value="lambda repressor-like DNA-binding domains"/>
    <property type="match status" value="1"/>
</dbReference>
<dbReference type="PROSITE" id="PS50943">
    <property type="entry name" value="HTH_CROC1"/>
    <property type="match status" value="1"/>
</dbReference>
<gene>
    <name evidence="5" type="ORF">SAMN06273572_10955</name>
</gene>
<evidence type="ECO:0000259" key="4">
    <source>
        <dbReference type="PROSITE" id="PS50943"/>
    </source>
</evidence>
<evidence type="ECO:0000313" key="6">
    <source>
        <dbReference type="Proteomes" id="UP000220034"/>
    </source>
</evidence>
<dbReference type="InterPro" id="IPR001387">
    <property type="entry name" value="Cro/C1-type_HTH"/>
</dbReference>
<dbReference type="InterPro" id="IPR018653">
    <property type="entry name" value="ScfR_C"/>
</dbReference>
<dbReference type="PANTHER" id="PTHR46797:SF23">
    <property type="entry name" value="HTH-TYPE TRANSCRIPTIONAL REGULATOR SUTR"/>
    <property type="match status" value="1"/>
</dbReference>
<proteinExistence type="predicted"/>
<feature type="domain" description="HTH cro/C1-type" evidence="4">
    <location>
        <begin position="10"/>
        <end position="64"/>
    </location>
</feature>
<evidence type="ECO:0000313" key="5">
    <source>
        <dbReference type="EMBL" id="SOH95296.1"/>
    </source>
</evidence>
<sequence length="427" mass="46511">MPRSFAGLRIRERRRTLGLSQTALAHQAGISPSYLNLIEHNRRPVAGKVLLALARALDVPAAALGEQATLGLVATLREAAADLPVHEPETHLVEEFVGRYPGWARMLSTLDRSNREQRTTIEALGDRLTHDPVLQSDMHEMLTTITAIRSTASILATVDDIEVPQRQRFTRAIHDESQRLSEVAGALTDYFDRTASTDRPPATPEEEIARILESAGYAFPELTDGADIEDVLDRLCPNAGATRTGLQAWLTRWLDDALAIPDSDLLQILAEPLDLTAAARAHGVTVAQLMRRLAFRQGDMPLGLIEINGAGQILLRRPLPDWPISRQMAACPLLPIFDALLQPGMTQPVTVEMPGGQSTLTICTNTITPSDQMGQRGRVGATMLLVPNAAQRLFALNNVPFVHAGPGCRVCARTDCSARIAEPVIAR</sequence>
<dbReference type="OrthoDB" id="7790108at2"/>
<name>A0A2C9CVA3_9RHOB</name>
<dbReference type="CDD" id="cd00093">
    <property type="entry name" value="HTH_XRE"/>
    <property type="match status" value="1"/>
</dbReference>
<dbReference type="Pfam" id="PF09856">
    <property type="entry name" value="ScfRs"/>
    <property type="match status" value="1"/>
</dbReference>
<dbReference type="Proteomes" id="UP000220034">
    <property type="component" value="Unassembled WGS sequence"/>
</dbReference>
<keyword evidence="1" id="KW-0805">Transcription regulation</keyword>
<dbReference type="InterPro" id="IPR010982">
    <property type="entry name" value="Lambda_DNA-bd_dom_sf"/>
</dbReference>
<evidence type="ECO:0000256" key="1">
    <source>
        <dbReference type="ARBA" id="ARBA00023015"/>
    </source>
</evidence>
<evidence type="ECO:0000256" key="2">
    <source>
        <dbReference type="ARBA" id="ARBA00023125"/>
    </source>
</evidence>
<reference evidence="6" key="1">
    <citation type="submission" date="2017-09" db="EMBL/GenBank/DDBJ databases">
        <authorList>
            <person name="Varghese N."/>
            <person name="Submissions S."/>
        </authorList>
    </citation>
    <scope>NUCLEOTIDE SEQUENCE [LARGE SCALE GENOMIC DNA]</scope>
    <source>
        <strain evidence="6">C7</strain>
    </source>
</reference>